<dbReference type="GO" id="GO:0003723">
    <property type="term" value="F:RNA binding"/>
    <property type="evidence" value="ECO:0007669"/>
    <property type="project" value="InterPro"/>
</dbReference>
<dbReference type="PANTHER" id="PTHR46429">
    <property type="entry name" value="23S RRNA (GUANOSINE-2'-O-)-METHYLTRANSFERASE RLMB"/>
    <property type="match status" value="1"/>
</dbReference>
<comment type="caution">
    <text evidence="4">The sequence shown here is derived from an EMBL/GenBank/DDBJ whole genome shotgun (WGS) entry which is preliminary data.</text>
</comment>
<dbReference type="NCBIfam" id="TIGR00186">
    <property type="entry name" value="rRNA_methyl_3"/>
    <property type="match status" value="1"/>
</dbReference>
<reference evidence="4" key="1">
    <citation type="submission" date="2020-05" db="EMBL/GenBank/DDBJ databases">
        <title>Sulfur intermediates as new biogeochemical hubs in an aquatic model microbial ecosystem.</title>
        <authorList>
            <person name="Vigneron A."/>
        </authorList>
    </citation>
    <scope>NUCLEOTIDE SEQUENCE</scope>
    <source>
        <strain evidence="4">Bin.250</strain>
    </source>
</reference>
<evidence type="ECO:0000259" key="3">
    <source>
        <dbReference type="SMART" id="SM00967"/>
    </source>
</evidence>
<dbReference type="Gene3D" id="3.40.1280.10">
    <property type="match status" value="1"/>
</dbReference>
<evidence type="ECO:0000313" key="4">
    <source>
        <dbReference type="EMBL" id="NQV64087.1"/>
    </source>
</evidence>
<dbReference type="GO" id="GO:0070039">
    <property type="term" value="F:rRNA (guanosine-2'-O-)-methyltransferase activity"/>
    <property type="evidence" value="ECO:0007669"/>
    <property type="project" value="TreeGrafter"/>
</dbReference>
<feature type="domain" description="RNA 2-O ribose methyltransferase substrate binding" evidence="3">
    <location>
        <begin position="9"/>
        <end position="84"/>
    </location>
</feature>
<dbReference type="Gene3D" id="3.30.1330.30">
    <property type="match status" value="1"/>
</dbReference>
<dbReference type="GO" id="GO:0005829">
    <property type="term" value="C:cytosol"/>
    <property type="evidence" value="ECO:0007669"/>
    <property type="project" value="TreeGrafter"/>
</dbReference>
<dbReference type="Proteomes" id="UP000754644">
    <property type="component" value="Unassembled WGS sequence"/>
</dbReference>
<dbReference type="EMBL" id="JABMOJ010000065">
    <property type="protein sequence ID" value="NQV64087.1"/>
    <property type="molecule type" value="Genomic_DNA"/>
</dbReference>
<dbReference type="InterPro" id="IPR029026">
    <property type="entry name" value="tRNA_m1G_MTases_N"/>
</dbReference>
<dbReference type="AlphaFoldDB" id="A0A972VWY0"/>
<name>A0A972VWY0_9GAMM</name>
<dbReference type="InterPro" id="IPR029064">
    <property type="entry name" value="Ribosomal_eL30-like_sf"/>
</dbReference>
<dbReference type="Pfam" id="PF00588">
    <property type="entry name" value="SpoU_methylase"/>
    <property type="match status" value="1"/>
</dbReference>
<proteinExistence type="predicted"/>
<organism evidence="4 5">
    <name type="scientific">SAR86 cluster bacterium</name>
    <dbReference type="NCBI Taxonomy" id="2030880"/>
    <lineage>
        <taxon>Bacteria</taxon>
        <taxon>Pseudomonadati</taxon>
        <taxon>Pseudomonadota</taxon>
        <taxon>Gammaproteobacteria</taxon>
        <taxon>SAR86 cluster</taxon>
    </lineage>
</organism>
<gene>
    <name evidence="4" type="primary">rlmB</name>
    <name evidence="4" type="ORF">HQ497_01870</name>
</gene>
<protein>
    <submittedName>
        <fullName evidence="4">23S rRNA (Guanosine(2251)-2'-O)-methyltransferase RlmB</fullName>
    </submittedName>
</protein>
<dbReference type="Pfam" id="PF08032">
    <property type="entry name" value="SpoU_sub_bind"/>
    <property type="match status" value="1"/>
</dbReference>
<dbReference type="InterPro" id="IPR013123">
    <property type="entry name" value="SpoU_subst-bd"/>
</dbReference>
<dbReference type="SMART" id="SM00967">
    <property type="entry name" value="SpoU_sub_bind"/>
    <property type="match status" value="1"/>
</dbReference>
<dbReference type="InterPro" id="IPR029028">
    <property type="entry name" value="Alpha/beta_knot_MTases"/>
</dbReference>
<dbReference type="SUPFAM" id="SSF75217">
    <property type="entry name" value="alpha/beta knot"/>
    <property type="match status" value="1"/>
</dbReference>
<sequence>MKDAAVTDVLFGINSVESRLLAGKQGVHTLTVREGPLSRRVEALVELAESAAIPVQRVADRALDEMTSISHQGVALTVAPMVMLGEKALDQILEANTEGLLLLVLDGVTDPRNFGACLRSAATLGVHCVIVPKDNSAPLNAAAAKTASGGASIVPVVQVVNLVRCIEQLKQRGIWIVGTLLEADQAIEQVDLSGNVAIVMGSEERGMRDRTTKACDYLVNIPMPYVNLGFNVSVATGICLYEAVRQRLHAALPSVLSE</sequence>
<dbReference type="PANTHER" id="PTHR46429:SF1">
    <property type="entry name" value="23S RRNA (GUANOSINE-2'-O-)-METHYLTRANSFERASE RLMB"/>
    <property type="match status" value="1"/>
</dbReference>
<keyword evidence="1" id="KW-0489">Methyltransferase</keyword>
<keyword evidence="2" id="KW-0808">Transferase</keyword>
<evidence type="ECO:0000313" key="5">
    <source>
        <dbReference type="Proteomes" id="UP000754644"/>
    </source>
</evidence>
<accession>A0A972VWY0</accession>
<dbReference type="CDD" id="cd18103">
    <property type="entry name" value="SpoU-like_RlmB"/>
    <property type="match status" value="1"/>
</dbReference>
<evidence type="ECO:0000256" key="1">
    <source>
        <dbReference type="ARBA" id="ARBA00022603"/>
    </source>
</evidence>
<dbReference type="InterPro" id="IPR004441">
    <property type="entry name" value="rRNA_MeTrfase_TrmH"/>
</dbReference>
<evidence type="ECO:0000256" key="2">
    <source>
        <dbReference type="ARBA" id="ARBA00022679"/>
    </source>
</evidence>
<dbReference type="InterPro" id="IPR001537">
    <property type="entry name" value="SpoU_MeTrfase"/>
</dbReference>
<dbReference type="SUPFAM" id="SSF55315">
    <property type="entry name" value="L30e-like"/>
    <property type="match status" value="1"/>
</dbReference>